<reference evidence="3" key="1">
    <citation type="submission" date="2023-03" db="EMBL/GenBank/DDBJ databases">
        <title>Massive genome expansion in bonnet fungi (Mycena s.s.) driven by repeated elements and novel gene families across ecological guilds.</title>
        <authorList>
            <consortium name="Lawrence Berkeley National Laboratory"/>
            <person name="Harder C.B."/>
            <person name="Miyauchi S."/>
            <person name="Viragh M."/>
            <person name="Kuo A."/>
            <person name="Thoen E."/>
            <person name="Andreopoulos B."/>
            <person name="Lu D."/>
            <person name="Skrede I."/>
            <person name="Drula E."/>
            <person name="Henrissat B."/>
            <person name="Morin E."/>
            <person name="Kohler A."/>
            <person name="Barry K."/>
            <person name="LaButti K."/>
            <person name="Morin E."/>
            <person name="Salamov A."/>
            <person name="Lipzen A."/>
            <person name="Mereny Z."/>
            <person name="Hegedus B."/>
            <person name="Baldrian P."/>
            <person name="Stursova M."/>
            <person name="Weitz H."/>
            <person name="Taylor A."/>
            <person name="Grigoriev I.V."/>
            <person name="Nagy L.G."/>
            <person name="Martin F."/>
            <person name="Kauserud H."/>
        </authorList>
    </citation>
    <scope>NUCLEOTIDE SEQUENCE</scope>
    <source>
        <strain evidence="3">CBHHK182m</strain>
    </source>
</reference>
<protein>
    <submittedName>
        <fullName evidence="3">Uncharacterized protein</fullName>
    </submittedName>
</protein>
<evidence type="ECO:0000256" key="2">
    <source>
        <dbReference type="SAM" id="Phobius"/>
    </source>
</evidence>
<comment type="caution">
    <text evidence="3">The sequence shown here is derived from an EMBL/GenBank/DDBJ whole genome shotgun (WGS) entry which is preliminary data.</text>
</comment>
<keyword evidence="2" id="KW-1133">Transmembrane helix</keyword>
<proteinExistence type="predicted"/>
<feature type="region of interest" description="Disordered" evidence="1">
    <location>
        <begin position="1"/>
        <end position="21"/>
    </location>
</feature>
<keyword evidence="2" id="KW-0472">Membrane</keyword>
<keyword evidence="2" id="KW-0812">Transmembrane</keyword>
<evidence type="ECO:0000313" key="3">
    <source>
        <dbReference type="EMBL" id="KAJ7714265.1"/>
    </source>
</evidence>
<accession>A0AAD7H7G9</accession>
<organism evidence="3 4">
    <name type="scientific">Mycena metata</name>
    <dbReference type="NCBI Taxonomy" id="1033252"/>
    <lineage>
        <taxon>Eukaryota</taxon>
        <taxon>Fungi</taxon>
        <taxon>Dikarya</taxon>
        <taxon>Basidiomycota</taxon>
        <taxon>Agaricomycotina</taxon>
        <taxon>Agaricomycetes</taxon>
        <taxon>Agaricomycetidae</taxon>
        <taxon>Agaricales</taxon>
        <taxon>Marasmiineae</taxon>
        <taxon>Mycenaceae</taxon>
        <taxon>Mycena</taxon>
    </lineage>
</organism>
<feature type="transmembrane region" description="Helical" evidence="2">
    <location>
        <begin position="84"/>
        <end position="103"/>
    </location>
</feature>
<sequence>MHSSHSSSPSHSPTHTCSRSHASGSANLRALPLLTLGYVGIIPTGFAPSSFSPVSTATPRSASLLRVSFCGLARRLRWWWGVEGLFPFSYFFLLLAFVLAGGLEAEVEGFVLDTEKYLWGSVKAGV</sequence>
<evidence type="ECO:0000313" key="4">
    <source>
        <dbReference type="Proteomes" id="UP001215598"/>
    </source>
</evidence>
<evidence type="ECO:0000256" key="1">
    <source>
        <dbReference type="SAM" id="MobiDB-lite"/>
    </source>
</evidence>
<name>A0AAD7H7G9_9AGAR</name>
<dbReference type="Proteomes" id="UP001215598">
    <property type="component" value="Unassembled WGS sequence"/>
</dbReference>
<dbReference type="EMBL" id="JARKIB010000328">
    <property type="protein sequence ID" value="KAJ7714265.1"/>
    <property type="molecule type" value="Genomic_DNA"/>
</dbReference>
<keyword evidence="4" id="KW-1185">Reference proteome</keyword>
<gene>
    <name evidence="3" type="ORF">B0H16DRAFT_525314</name>
</gene>
<dbReference type="AlphaFoldDB" id="A0AAD7H7G9"/>